<dbReference type="Proteomes" id="UP001519363">
    <property type="component" value="Unassembled WGS sequence"/>
</dbReference>
<reference evidence="3 4" key="1">
    <citation type="submission" date="2021-03" db="EMBL/GenBank/DDBJ databases">
        <title>Sequencing the genomes of 1000 actinobacteria strains.</title>
        <authorList>
            <person name="Klenk H.-P."/>
        </authorList>
    </citation>
    <scope>NUCLEOTIDE SEQUENCE [LARGE SCALE GENOMIC DNA]</scope>
    <source>
        <strain evidence="3 4">DSM 44580</strain>
    </source>
</reference>
<name>A0ABS5AR94_9PSEU</name>
<keyword evidence="2" id="KW-0460">Magnesium</keyword>
<comment type="caution">
    <text evidence="3">The sequence shown here is derived from an EMBL/GenBank/DDBJ whole genome shotgun (WGS) entry which is preliminary data.</text>
</comment>
<keyword evidence="2" id="KW-0479">Metal-binding</keyword>
<accession>A0ABS5AR94</accession>
<evidence type="ECO:0000256" key="1">
    <source>
        <dbReference type="ARBA" id="ARBA00023239"/>
    </source>
</evidence>
<dbReference type="InterPro" id="IPR008949">
    <property type="entry name" value="Isoprenoid_synthase_dom_sf"/>
</dbReference>
<dbReference type="Gene3D" id="1.10.600.10">
    <property type="entry name" value="Farnesyl Diphosphate Synthase"/>
    <property type="match status" value="1"/>
</dbReference>
<dbReference type="SUPFAM" id="SSF48576">
    <property type="entry name" value="Terpenoid synthases"/>
    <property type="match status" value="1"/>
</dbReference>
<dbReference type="RefSeq" id="WP_086781022.1">
    <property type="nucleotide sequence ID" value="NZ_JAGIOO010000001.1"/>
</dbReference>
<dbReference type="InterPro" id="IPR034686">
    <property type="entry name" value="Terpene_cyclase-like_2"/>
</dbReference>
<dbReference type="Pfam" id="PF19086">
    <property type="entry name" value="Terpene_syn_C_2"/>
    <property type="match status" value="1"/>
</dbReference>
<protein>
    <recommendedName>
        <fullName evidence="2">Terpene synthase</fullName>
        <ecNumber evidence="2">4.2.3.-</ecNumber>
    </recommendedName>
</protein>
<evidence type="ECO:0000256" key="2">
    <source>
        <dbReference type="RuleBase" id="RU366034"/>
    </source>
</evidence>
<sequence length="304" mass="34228">MSKYSAEVDDASFEWLLRFGLVHDPRTLDRLRRQRSGDLAARTNPEAGRDQLQILSDWYMWLFAFDDSFSEDGSDSACPAAMALAMGQLSRSLDCGYRPTGPVRPYADALCDIRDRIAAYGSPSLLDRWTHTVHNYFLAQVWEAGNRERGSFAGLDEYVVMRRHAGATYTCLAIIEMASGLEMPAEIALSPAMRRVNDITANLVSWDNDLFSHAKEKVADHGRHNLIEVIAQQERRTPSAVHSRCLDLRNEEMREFLLLTESLSRGGDPATQDYLRKLGLWLRGHIEWSAASSRFEVETAGSPA</sequence>
<evidence type="ECO:0000313" key="4">
    <source>
        <dbReference type="Proteomes" id="UP001519363"/>
    </source>
</evidence>
<dbReference type="PANTHER" id="PTHR35201:SF4">
    <property type="entry name" value="BETA-PINACENE SYNTHASE-RELATED"/>
    <property type="match status" value="1"/>
</dbReference>
<dbReference type="EMBL" id="JAGIOO010000001">
    <property type="protein sequence ID" value="MBP2478932.1"/>
    <property type="molecule type" value="Genomic_DNA"/>
</dbReference>
<dbReference type="SFLD" id="SFLDS00005">
    <property type="entry name" value="Isoprenoid_Synthase_Type_I"/>
    <property type="match status" value="1"/>
</dbReference>
<keyword evidence="4" id="KW-1185">Reference proteome</keyword>
<gene>
    <name evidence="3" type="ORF">JOF53_007804</name>
</gene>
<dbReference type="PANTHER" id="PTHR35201">
    <property type="entry name" value="TERPENE SYNTHASE"/>
    <property type="match status" value="1"/>
</dbReference>
<organism evidence="3 4">
    <name type="scientific">Crossiella equi</name>
    <dbReference type="NCBI Taxonomy" id="130796"/>
    <lineage>
        <taxon>Bacteria</taxon>
        <taxon>Bacillati</taxon>
        <taxon>Actinomycetota</taxon>
        <taxon>Actinomycetes</taxon>
        <taxon>Pseudonocardiales</taxon>
        <taxon>Pseudonocardiaceae</taxon>
        <taxon>Crossiella</taxon>
    </lineage>
</organism>
<keyword evidence="1 2" id="KW-0456">Lyase</keyword>
<dbReference type="EC" id="4.2.3.-" evidence="2"/>
<dbReference type="SFLD" id="SFLDG01020">
    <property type="entry name" value="Terpene_Cyclase_Like_2"/>
    <property type="match status" value="1"/>
</dbReference>
<proteinExistence type="inferred from homology"/>
<evidence type="ECO:0000313" key="3">
    <source>
        <dbReference type="EMBL" id="MBP2478932.1"/>
    </source>
</evidence>
<comment type="similarity">
    <text evidence="2">Belongs to the terpene synthase family.</text>
</comment>
<comment type="cofactor">
    <cofactor evidence="2">
        <name>Mg(2+)</name>
        <dbReference type="ChEBI" id="CHEBI:18420"/>
    </cofactor>
</comment>